<accession>A0A645BET5</accession>
<proteinExistence type="predicted"/>
<dbReference type="AlphaFoldDB" id="A0A645BET5"/>
<evidence type="ECO:0000313" key="1">
    <source>
        <dbReference type="EMBL" id="MPM60224.1"/>
    </source>
</evidence>
<organism evidence="1">
    <name type="scientific">bioreactor metagenome</name>
    <dbReference type="NCBI Taxonomy" id="1076179"/>
    <lineage>
        <taxon>unclassified sequences</taxon>
        <taxon>metagenomes</taxon>
        <taxon>ecological metagenomes</taxon>
    </lineage>
</organism>
<gene>
    <name evidence="1" type="ORF">SDC9_107075</name>
</gene>
<name>A0A645BET5_9ZZZZ</name>
<sequence>MESAHLVLQRILGAEDDQRRIDPGLADFLDHGEAVDQRQHDVDDAKIEGLGMRQIQPGHAVGGVDRGVSGFLERLQQKIRCLFIVFDYQYLHKSEPSLRLPIRSGPNSPNLRRIPPCRSALPLFPASGMP</sequence>
<comment type="caution">
    <text evidence="1">The sequence shown here is derived from an EMBL/GenBank/DDBJ whole genome shotgun (WGS) entry which is preliminary data.</text>
</comment>
<protein>
    <submittedName>
        <fullName evidence="1">Uncharacterized protein</fullName>
    </submittedName>
</protein>
<dbReference type="EMBL" id="VSSQ01017692">
    <property type="protein sequence ID" value="MPM60224.1"/>
    <property type="molecule type" value="Genomic_DNA"/>
</dbReference>
<reference evidence="1" key="1">
    <citation type="submission" date="2019-08" db="EMBL/GenBank/DDBJ databases">
        <authorList>
            <person name="Kucharzyk K."/>
            <person name="Murdoch R.W."/>
            <person name="Higgins S."/>
            <person name="Loffler F."/>
        </authorList>
    </citation>
    <scope>NUCLEOTIDE SEQUENCE</scope>
</reference>